<keyword evidence="2" id="KW-1185">Reference proteome</keyword>
<dbReference type="SUPFAM" id="SSF54001">
    <property type="entry name" value="Cysteine proteinases"/>
    <property type="match status" value="1"/>
</dbReference>
<dbReference type="InterPro" id="IPR010319">
    <property type="entry name" value="Transglutaminase-like_Cys_pept"/>
</dbReference>
<evidence type="ECO:0000313" key="2">
    <source>
        <dbReference type="Proteomes" id="UP001253595"/>
    </source>
</evidence>
<reference evidence="1 2" key="1">
    <citation type="submission" date="2023-07" db="EMBL/GenBank/DDBJ databases">
        <title>Sorghum-associated microbial communities from plants grown in Nebraska, USA.</title>
        <authorList>
            <person name="Schachtman D."/>
        </authorList>
    </citation>
    <scope>NUCLEOTIDE SEQUENCE [LARGE SCALE GENOMIC DNA]</scope>
    <source>
        <strain evidence="1 2">BE190</strain>
    </source>
</reference>
<sequence>MQQVMQTRYGNDGLVLLESWRRMLNSANNATPETKIIEVNQFFNRNVRYTEDIMLWKKSDYWATPLEVMGARAGDCEDYTIAKYLSLLQLGVANEQLRLIYVKAQIGGPQSKIFQAHMVLGYYPTPNAIPLILDSLLDTIEPANKRPDLRPVFSFNSEGLWVGNQSTTADPTARLSRWRDLLARVNEEGF</sequence>
<dbReference type="Gene3D" id="3.10.620.30">
    <property type="match status" value="1"/>
</dbReference>
<dbReference type="PANTHER" id="PTHR39327:SF1">
    <property type="entry name" value="BLR5470 PROTEIN"/>
    <property type="match status" value="1"/>
</dbReference>
<proteinExistence type="predicted"/>
<comment type="caution">
    <text evidence="1">The sequence shown here is derived from an EMBL/GenBank/DDBJ whole genome shotgun (WGS) entry which is preliminary data.</text>
</comment>
<evidence type="ECO:0000313" key="1">
    <source>
        <dbReference type="EMBL" id="MDR7090928.1"/>
    </source>
</evidence>
<name>A0ABU1V0U3_9GAMM</name>
<protein>
    <submittedName>
        <fullName evidence="1">Transglutaminase-like cysteine proteinase</fullName>
    </submittedName>
</protein>
<dbReference type="InterPro" id="IPR038765">
    <property type="entry name" value="Papain-like_cys_pep_sf"/>
</dbReference>
<dbReference type="Pfam" id="PF06035">
    <property type="entry name" value="Peptidase_C93"/>
    <property type="match status" value="1"/>
</dbReference>
<dbReference type="PANTHER" id="PTHR39327">
    <property type="match status" value="1"/>
</dbReference>
<dbReference type="EMBL" id="JAVDVX010000005">
    <property type="protein sequence ID" value="MDR7090928.1"/>
    <property type="molecule type" value="Genomic_DNA"/>
</dbReference>
<dbReference type="RefSeq" id="WP_310073645.1">
    <property type="nucleotide sequence ID" value="NZ_JAVDVX010000005.1"/>
</dbReference>
<organism evidence="1 2">
    <name type="scientific">Cellvibrio fibrivorans</name>
    <dbReference type="NCBI Taxonomy" id="126350"/>
    <lineage>
        <taxon>Bacteria</taxon>
        <taxon>Pseudomonadati</taxon>
        <taxon>Pseudomonadota</taxon>
        <taxon>Gammaproteobacteria</taxon>
        <taxon>Cellvibrionales</taxon>
        <taxon>Cellvibrionaceae</taxon>
        <taxon>Cellvibrio</taxon>
    </lineage>
</organism>
<accession>A0ABU1V0U3</accession>
<gene>
    <name evidence="1" type="ORF">J2X05_002954</name>
</gene>
<dbReference type="Proteomes" id="UP001253595">
    <property type="component" value="Unassembled WGS sequence"/>
</dbReference>